<dbReference type="InterPro" id="IPR023213">
    <property type="entry name" value="CAT-like_dom_sf"/>
</dbReference>
<name>A0A1V4CXZ0_9ACTN</name>
<dbReference type="GO" id="GO:0008610">
    <property type="term" value="P:lipid biosynthetic process"/>
    <property type="evidence" value="ECO:0007669"/>
    <property type="project" value="UniProtKB-ARBA"/>
</dbReference>
<comment type="caution">
    <text evidence="2">The sequence shown here is derived from an EMBL/GenBank/DDBJ whole genome shotgun (WGS) entry which is preliminary data.</text>
</comment>
<sequence>MSRNQIGRLAIARASQKGRRRRPVTFGLQLKGHPDPKLIQRALTEVARQHAALRTYFPSTSAYGWAQCVDKEHVAWTVEVLDMCEIPEKERWAAREHANRSLHKPFDPEQFPLFRGHLIREETDDWELAVSVDHAIFDGASVQVFLEDLADAYWRLIVEPADTHVAQIYDQSEFSEYEHEWLAGPEAAAAFDYWKNIWTDFGPFPATRLPVQSGRTGVGAEWKAVFPAQQVRERQRSFPHGHLSLSALAASAVVTALRDVTGQHESGLLYPSSRRYFEGSERMIGYLNNRVLLRVETPATDDFPKIADRTRTAMLESLEHDMMPFEVLLERLAPQVPDRSPKDPYVHLNVATTQPPPTFPGLQVRSFWPQEATAFKDLPWISVDLDIDGECMVLQAGYSTARLAHETVAELMNRVLAYLTGPEK</sequence>
<dbReference type="SUPFAM" id="SSF52777">
    <property type="entry name" value="CoA-dependent acyltransferases"/>
    <property type="match status" value="2"/>
</dbReference>
<dbReference type="GO" id="GO:0005737">
    <property type="term" value="C:cytoplasm"/>
    <property type="evidence" value="ECO:0007669"/>
    <property type="project" value="TreeGrafter"/>
</dbReference>
<dbReference type="RefSeq" id="WP_075200490.1">
    <property type="nucleotide sequence ID" value="NZ_LAKD02000095.1"/>
</dbReference>
<evidence type="ECO:0000313" key="2">
    <source>
        <dbReference type="EMBL" id="OPF73162.1"/>
    </source>
</evidence>
<dbReference type="GO" id="GO:0031177">
    <property type="term" value="F:phosphopantetheine binding"/>
    <property type="evidence" value="ECO:0007669"/>
    <property type="project" value="TreeGrafter"/>
</dbReference>
<dbReference type="Gene3D" id="3.30.559.30">
    <property type="entry name" value="Nonribosomal peptide synthetase, condensation domain"/>
    <property type="match status" value="1"/>
</dbReference>
<dbReference type="AlphaFoldDB" id="A0A1V4CXZ0"/>
<evidence type="ECO:0000259" key="1">
    <source>
        <dbReference type="Pfam" id="PF00668"/>
    </source>
</evidence>
<dbReference type="PANTHER" id="PTHR45527">
    <property type="entry name" value="NONRIBOSOMAL PEPTIDE SYNTHETASE"/>
    <property type="match status" value="1"/>
</dbReference>
<protein>
    <recommendedName>
        <fullName evidence="1">Condensation domain-containing protein</fullName>
    </recommendedName>
</protein>
<feature type="domain" description="Condensation" evidence="1">
    <location>
        <begin position="26"/>
        <end position="419"/>
    </location>
</feature>
<dbReference type="EMBL" id="LAKD02000095">
    <property type="protein sequence ID" value="OPF73162.1"/>
    <property type="molecule type" value="Genomic_DNA"/>
</dbReference>
<dbReference type="GO" id="GO:0044550">
    <property type="term" value="P:secondary metabolite biosynthetic process"/>
    <property type="evidence" value="ECO:0007669"/>
    <property type="project" value="TreeGrafter"/>
</dbReference>
<dbReference type="Proteomes" id="UP000033615">
    <property type="component" value="Unassembled WGS sequence"/>
</dbReference>
<proteinExistence type="predicted"/>
<organism evidence="2 3">
    <name type="scientific">Streptomyces antioxidans</name>
    <dbReference type="NCBI Taxonomy" id="1507734"/>
    <lineage>
        <taxon>Bacteria</taxon>
        <taxon>Bacillati</taxon>
        <taxon>Actinomycetota</taxon>
        <taxon>Actinomycetes</taxon>
        <taxon>Kitasatosporales</taxon>
        <taxon>Streptomycetaceae</taxon>
        <taxon>Streptomyces</taxon>
    </lineage>
</organism>
<gene>
    <name evidence="2" type="ORF">VT50_0228870</name>
</gene>
<evidence type="ECO:0000313" key="3">
    <source>
        <dbReference type="Proteomes" id="UP000033615"/>
    </source>
</evidence>
<accession>A0A1V4CXZ0</accession>
<dbReference type="Gene3D" id="3.30.559.10">
    <property type="entry name" value="Chloramphenicol acetyltransferase-like domain"/>
    <property type="match status" value="1"/>
</dbReference>
<keyword evidence="3" id="KW-1185">Reference proteome</keyword>
<dbReference type="PANTHER" id="PTHR45527:SF1">
    <property type="entry name" value="FATTY ACID SYNTHASE"/>
    <property type="match status" value="1"/>
</dbReference>
<dbReference type="GO" id="GO:0003824">
    <property type="term" value="F:catalytic activity"/>
    <property type="evidence" value="ECO:0007669"/>
    <property type="project" value="InterPro"/>
</dbReference>
<dbReference type="InterPro" id="IPR001242">
    <property type="entry name" value="Condensation_dom"/>
</dbReference>
<dbReference type="Pfam" id="PF00668">
    <property type="entry name" value="Condensation"/>
    <property type="match status" value="1"/>
</dbReference>
<dbReference type="GO" id="GO:0043041">
    <property type="term" value="P:amino acid activation for nonribosomal peptide biosynthetic process"/>
    <property type="evidence" value="ECO:0007669"/>
    <property type="project" value="TreeGrafter"/>
</dbReference>
<reference evidence="2" key="1">
    <citation type="submission" date="2016-12" db="EMBL/GenBank/DDBJ databases">
        <title>Genome sequence of Streptomyces antioxidans MUSC 164.</title>
        <authorList>
            <person name="Lee L.-H."/>
            <person name="Ser H.-L."/>
        </authorList>
    </citation>
    <scope>NUCLEOTIDE SEQUENCE [LARGE SCALE GENOMIC DNA]</scope>
    <source>
        <strain evidence="2">MUSC 164</strain>
    </source>
</reference>